<keyword evidence="3" id="KW-1185">Reference proteome</keyword>
<dbReference type="InterPro" id="IPR003382">
    <property type="entry name" value="Flavoprotein"/>
</dbReference>
<dbReference type="Gene3D" id="3.40.50.1950">
    <property type="entry name" value="Flavin prenyltransferase-like"/>
    <property type="match status" value="1"/>
</dbReference>
<dbReference type="AlphaFoldDB" id="A0A419T2I5"/>
<dbReference type="InterPro" id="IPR036551">
    <property type="entry name" value="Flavin_trans-like"/>
</dbReference>
<gene>
    <name evidence="2" type="ORF">BET03_12240</name>
</gene>
<comment type="caution">
    <text evidence="2">The sequence shown here is derived from an EMBL/GenBank/DDBJ whole genome shotgun (WGS) entry which is preliminary data.</text>
</comment>
<dbReference type="RefSeq" id="WP_120169232.1">
    <property type="nucleotide sequence ID" value="NZ_MCIB01000016.1"/>
</dbReference>
<evidence type="ECO:0000313" key="3">
    <source>
        <dbReference type="Proteomes" id="UP000284177"/>
    </source>
</evidence>
<sequence length="274" mass="31451">MNKYDLTKNIISELGLKVSLGKDIKKENSPLHGYNRTKYYKSNILVLFTGTDVGLYSSISEINKLKEKKIKFNAAISKEAERIIGVDTLRKELKPEKVYTDDNKLHYKDIIKESDGAVVLTTTQNTAIKLALGIQDEFIPTLLWQFLWDNKPVFMDMEAVVTKGGKRSENKYLCNMVERYIEKLEDMGVNRISKGSYISSITEVLRGNKTNYNYKRTYKEETYCKEKGEKQVITEGDILKFVGNKDRLIIPKGSIITHLARDTAREKGIEIIME</sequence>
<dbReference type="SUPFAM" id="SSF52507">
    <property type="entry name" value="Homo-oligomeric flavin-containing Cys decarboxylases, HFCD"/>
    <property type="match status" value="1"/>
</dbReference>
<dbReference type="GO" id="GO:0003824">
    <property type="term" value="F:catalytic activity"/>
    <property type="evidence" value="ECO:0007669"/>
    <property type="project" value="InterPro"/>
</dbReference>
<evidence type="ECO:0000313" key="2">
    <source>
        <dbReference type="EMBL" id="RKD31662.1"/>
    </source>
</evidence>
<evidence type="ECO:0000259" key="1">
    <source>
        <dbReference type="Pfam" id="PF02441"/>
    </source>
</evidence>
<protein>
    <recommendedName>
        <fullName evidence="1">Flavoprotein domain-containing protein</fullName>
    </recommendedName>
</protein>
<proteinExistence type="predicted"/>
<dbReference type="Pfam" id="PF02441">
    <property type="entry name" value="Flavoprotein"/>
    <property type="match status" value="1"/>
</dbReference>
<dbReference type="OrthoDB" id="1706434at2"/>
<name>A0A419T2I5_9FIRM</name>
<dbReference type="EMBL" id="MCIB01000016">
    <property type="protein sequence ID" value="RKD31662.1"/>
    <property type="molecule type" value="Genomic_DNA"/>
</dbReference>
<feature type="domain" description="Flavoprotein" evidence="1">
    <location>
        <begin position="43"/>
        <end position="154"/>
    </location>
</feature>
<reference evidence="2 3" key="1">
    <citation type="submission" date="2016-08" db="EMBL/GenBank/DDBJ databases">
        <title>Novel Firmicutes and Novel Genomes.</title>
        <authorList>
            <person name="Poppleton D.I."/>
            <person name="Gribaldo S."/>
        </authorList>
    </citation>
    <scope>NUCLEOTIDE SEQUENCE [LARGE SCALE GENOMIC DNA]</scope>
    <source>
        <strain evidence="2 3">CTT3</strain>
    </source>
</reference>
<organism evidence="2 3">
    <name type="scientific">Thermohalobacter berrensis</name>
    <dbReference type="NCBI Taxonomy" id="99594"/>
    <lineage>
        <taxon>Bacteria</taxon>
        <taxon>Bacillati</taxon>
        <taxon>Bacillota</taxon>
        <taxon>Tissierellia</taxon>
        <taxon>Tissierellales</taxon>
        <taxon>Thermohalobacteraceae</taxon>
        <taxon>Thermohalobacter</taxon>
    </lineage>
</organism>
<dbReference type="Proteomes" id="UP000284177">
    <property type="component" value="Unassembled WGS sequence"/>
</dbReference>
<accession>A0A419T2I5</accession>